<dbReference type="InterPro" id="IPR022642">
    <property type="entry name" value="CheR_C"/>
</dbReference>
<keyword evidence="6" id="KW-1185">Reference proteome</keyword>
<dbReference type="RefSeq" id="WP_180089942.1">
    <property type="nucleotide sequence ID" value="NZ_JACCGK010000001.1"/>
</dbReference>
<dbReference type="SUPFAM" id="SSF48452">
    <property type="entry name" value="TPR-like"/>
    <property type="match status" value="1"/>
</dbReference>
<keyword evidence="2 5" id="KW-0808">Transferase</keyword>
<gene>
    <name evidence="5" type="ORF">HZU72_01565</name>
</gene>
<proteinExistence type="predicted"/>
<dbReference type="PANTHER" id="PTHR24422:SF19">
    <property type="entry name" value="CHEMOTAXIS PROTEIN METHYLTRANSFERASE"/>
    <property type="match status" value="1"/>
</dbReference>
<dbReference type="AlphaFoldDB" id="A0A7Z0N3U0"/>
<dbReference type="SUPFAM" id="SSF53335">
    <property type="entry name" value="S-adenosyl-L-methionine-dependent methyltransferases"/>
    <property type="match status" value="1"/>
</dbReference>
<dbReference type="Pfam" id="PF01739">
    <property type="entry name" value="CheR"/>
    <property type="match status" value="1"/>
</dbReference>
<dbReference type="InterPro" id="IPR029063">
    <property type="entry name" value="SAM-dependent_MTases_sf"/>
</dbReference>
<evidence type="ECO:0000256" key="2">
    <source>
        <dbReference type="ARBA" id="ARBA00022679"/>
    </source>
</evidence>
<protein>
    <submittedName>
        <fullName evidence="5">Protein-glutamate O-methyltransferase CheR</fullName>
    </submittedName>
</protein>
<dbReference type="PRINTS" id="PR00996">
    <property type="entry name" value="CHERMTFRASE"/>
</dbReference>
<accession>A0A7Z0N3U0</accession>
<dbReference type="InterPro" id="IPR011990">
    <property type="entry name" value="TPR-like_helical_dom_sf"/>
</dbReference>
<dbReference type="GO" id="GO:0032259">
    <property type="term" value="P:methylation"/>
    <property type="evidence" value="ECO:0007669"/>
    <property type="project" value="UniProtKB-KW"/>
</dbReference>
<dbReference type="SMART" id="SM00138">
    <property type="entry name" value="MeTrc"/>
    <property type="match status" value="1"/>
</dbReference>
<dbReference type="InterPro" id="IPR000780">
    <property type="entry name" value="CheR_MeTrfase"/>
</dbReference>
<feature type="domain" description="CheR-type methyltransferase" evidence="4">
    <location>
        <begin position="1"/>
        <end position="267"/>
    </location>
</feature>
<evidence type="ECO:0000313" key="5">
    <source>
        <dbReference type="EMBL" id="NYT71115.1"/>
    </source>
</evidence>
<keyword evidence="3" id="KW-0949">S-adenosyl-L-methionine</keyword>
<dbReference type="GO" id="GO:0008757">
    <property type="term" value="F:S-adenosylmethionine-dependent methyltransferase activity"/>
    <property type="evidence" value="ECO:0007669"/>
    <property type="project" value="InterPro"/>
</dbReference>
<evidence type="ECO:0000256" key="1">
    <source>
        <dbReference type="ARBA" id="ARBA00022603"/>
    </source>
</evidence>
<sequence>MSAFAPFKALVHQRCGLHLEGLAEARLFRAVASLQASTGLTDTTQLLRQLSRDPALFDQFVSQLTVNETYFFREPDALDWLVNTYLPQRLTTEQPPLSIFSAGCSSGEEPYSVAMMLFERFGERANALFTLTGGDLDHQVLAKARQAVYGGMAFRALSPAFKKRYFSPHQGRYKLHESLRRWVTFRPFNLLNANVDSPGGPFNVILFRNVSIYFDQQTRRHIHQQLSQLLAPNGILVCGVTETLGNDLGVFELTEAQGVFYFRHAEQPAIVPVTPLQPSLLTMDNMADDSITEDSISVAESTNKQLALDSCADVAPQVPRQHATEKEPTDSISHQLHTAHRLLNQNAFDDAATLLEMLLEQQPWSIDALVLAGLVARWQQQPQLAYDHFKRAIYVAPECWPAHFYLAELYRQGELTDKPLQRKQRYAVVVRLLTTAPTSDGGLDTITPPLPPGDARFLAERYLDAVNLTLASTSTPQGVG</sequence>
<dbReference type="PANTHER" id="PTHR24422">
    <property type="entry name" value="CHEMOTAXIS PROTEIN METHYLTRANSFERASE"/>
    <property type="match status" value="1"/>
</dbReference>
<dbReference type="EMBL" id="JACCGK010000001">
    <property type="protein sequence ID" value="NYT71115.1"/>
    <property type="molecule type" value="Genomic_DNA"/>
</dbReference>
<evidence type="ECO:0000259" key="4">
    <source>
        <dbReference type="PROSITE" id="PS50123"/>
    </source>
</evidence>
<reference evidence="5 6" key="1">
    <citation type="submission" date="2020-07" db="EMBL/GenBank/DDBJ databases">
        <title>Halomonas sp. QX-2 draft genome sequence.</title>
        <authorList>
            <person name="Qiu X."/>
        </authorList>
    </citation>
    <scope>NUCLEOTIDE SEQUENCE [LARGE SCALE GENOMIC DNA]</scope>
    <source>
        <strain evidence="5 6">QX-2</strain>
    </source>
</reference>
<dbReference type="PROSITE" id="PS50123">
    <property type="entry name" value="CHER"/>
    <property type="match status" value="1"/>
</dbReference>
<dbReference type="InterPro" id="IPR050903">
    <property type="entry name" value="Bact_Chemotaxis_MeTrfase"/>
</dbReference>
<dbReference type="Gene3D" id="1.25.40.10">
    <property type="entry name" value="Tetratricopeptide repeat domain"/>
    <property type="match status" value="1"/>
</dbReference>
<name>A0A7Z0N3U0_9GAMM</name>
<organism evidence="5 6">
    <name type="scientific">Vreelandella sedimenti</name>
    <dbReference type="NCBI Taxonomy" id="2729618"/>
    <lineage>
        <taxon>Bacteria</taxon>
        <taxon>Pseudomonadati</taxon>
        <taxon>Pseudomonadota</taxon>
        <taxon>Gammaproteobacteria</taxon>
        <taxon>Oceanospirillales</taxon>
        <taxon>Halomonadaceae</taxon>
        <taxon>Vreelandella</taxon>
    </lineage>
</organism>
<keyword evidence="1 5" id="KW-0489">Methyltransferase</keyword>
<dbReference type="SUPFAM" id="SSF47757">
    <property type="entry name" value="Chemotaxis receptor methyltransferase CheR, N-terminal domain"/>
    <property type="match status" value="1"/>
</dbReference>
<dbReference type="Proteomes" id="UP000520876">
    <property type="component" value="Unassembled WGS sequence"/>
</dbReference>
<evidence type="ECO:0000313" key="6">
    <source>
        <dbReference type="Proteomes" id="UP000520876"/>
    </source>
</evidence>
<comment type="caution">
    <text evidence="5">The sequence shown here is derived from an EMBL/GenBank/DDBJ whole genome shotgun (WGS) entry which is preliminary data.</text>
</comment>
<evidence type="ECO:0000256" key="3">
    <source>
        <dbReference type="ARBA" id="ARBA00022691"/>
    </source>
</evidence>
<dbReference type="Gene3D" id="3.40.50.150">
    <property type="entry name" value="Vaccinia Virus protein VP39"/>
    <property type="match status" value="1"/>
</dbReference>